<keyword evidence="3" id="KW-1185">Reference proteome</keyword>
<comment type="caution">
    <text evidence="2">The sequence shown here is derived from an EMBL/GenBank/DDBJ whole genome shotgun (WGS) entry which is preliminary data.</text>
</comment>
<evidence type="ECO:0000313" key="2">
    <source>
        <dbReference type="EMBL" id="OLZ58568.1"/>
    </source>
</evidence>
<evidence type="ECO:0000313" key="3">
    <source>
        <dbReference type="Proteomes" id="UP000187151"/>
    </source>
</evidence>
<proteinExistence type="predicted"/>
<evidence type="ECO:0000259" key="1">
    <source>
        <dbReference type="PROSITE" id="PS50042"/>
    </source>
</evidence>
<dbReference type="Gene3D" id="2.60.120.10">
    <property type="entry name" value="Jelly Rolls"/>
    <property type="match status" value="1"/>
</dbReference>
<sequence length="132" mass="14639">MAQAREVNFPENARIFDEGHRADSFWIVRSGTVTLEVPVAGRRPAQVENLGPGELVGWSWLFPPYVWQLGAEAMTPVRAYEFDAAAVRMLMDADPAFGSAIGHWVGRVLAMRLQQTRTRLLDLYAPRLGAAG</sequence>
<protein>
    <recommendedName>
        <fullName evidence="1">Cyclic nucleotide-binding domain-containing protein</fullName>
    </recommendedName>
</protein>
<dbReference type="InterPro" id="IPR018490">
    <property type="entry name" value="cNMP-bd_dom_sf"/>
</dbReference>
<dbReference type="EMBL" id="MQUR01000084">
    <property type="protein sequence ID" value="OLZ58568.1"/>
    <property type="molecule type" value="Genomic_DNA"/>
</dbReference>
<dbReference type="Pfam" id="PF00027">
    <property type="entry name" value="cNMP_binding"/>
    <property type="match status" value="1"/>
</dbReference>
<dbReference type="SUPFAM" id="SSF51206">
    <property type="entry name" value="cAMP-binding domain-like"/>
    <property type="match status" value="1"/>
</dbReference>
<dbReference type="PROSITE" id="PS50042">
    <property type="entry name" value="CNMP_BINDING_3"/>
    <property type="match status" value="1"/>
</dbReference>
<name>A0ABX3FYF6_9ACTN</name>
<dbReference type="InterPro" id="IPR000595">
    <property type="entry name" value="cNMP-bd_dom"/>
</dbReference>
<accession>A0ABX3FYF6</accession>
<dbReference type="InterPro" id="IPR014710">
    <property type="entry name" value="RmlC-like_jellyroll"/>
</dbReference>
<dbReference type="CDD" id="cd00038">
    <property type="entry name" value="CAP_ED"/>
    <property type="match status" value="1"/>
</dbReference>
<gene>
    <name evidence="2" type="ORF">AVW11_27825</name>
</gene>
<organism evidence="2 3">
    <name type="scientific">Streptomyces amritsarensis</name>
    <dbReference type="NCBI Taxonomy" id="681158"/>
    <lineage>
        <taxon>Bacteria</taxon>
        <taxon>Bacillati</taxon>
        <taxon>Actinomycetota</taxon>
        <taxon>Actinomycetes</taxon>
        <taxon>Kitasatosporales</taxon>
        <taxon>Streptomycetaceae</taxon>
        <taxon>Streptomyces</taxon>
    </lineage>
</organism>
<dbReference type="Proteomes" id="UP000187151">
    <property type="component" value="Unassembled WGS sequence"/>
</dbReference>
<reference evidence="2 3" key="1">
    <citation type="submission" date="2016-01" db="EMBL/GenBank/DDBJ databases">
        <title>Streptomyces amritsarensis strain MTCC 11845 genome sequencing and assembly.</title>
        <authorList>
            <person name="Sharma D."/>
            <person name="Nair G.R."/>
            <person name="Kaur G."/>
            <person name="Manhas R.K."/>
            <person name="Mayilraj S."/>
        </authorList>
    </citation>
    <scope>NUCLEOTIDE SEQUENCE [LARGE SCALE GENOMIC DNA]</scope>
    <source>
        <strain evidence="2 3">MTCC 11845</strain>
    </source>
</reference>
<feature type="domain" description="Cyclic nucleotide-binding" evidence="1">
    <location>
        <begin position="1"/>
        <end position="91"/>
    </location>
</feature>